<dbReference type="AlphaFoldDB" id="A0A8H5Q4N7"/>
<dbReference type="InterPro" id="IPR020846">
    <property type="entry name" value="MFS_dom"/>
</dbReference>
<dbReference type="GO" id="GO:0005886">
    <property type="term" value="C:plasma membrane"/>
    <property type="evidence" value="ECO:0007669"/>
    <property type="project" value="TreeGrafter"/>
</dbReference>
<evidence type="ECO:0000256" key="3">
    <source>
        <dbReference type="ARBA" id="ARBA00022448"/>
    </source>
</evidence>
<dbReference type="PANTHER" id="PTHR23501:SF189">
    <property type="entry name" value="DRUG TRANSPORTER, PUTATIVE (AFU_ORTHOLOGUE AFUA_4G03920)-RELATED"/>
    <property type="match status" value="1"/>
</dbReference>
<evidence type="ECO:0000256" key="2">
    <source>
        <dbReference type="ARBA" id="ARBA00008335"/>
    </source>
</evidence>
<feature type="transmembrane region" description="Helical" evidence="8">
    <location>
        <begin position="379"/>
        <end position="397"/>
    </location>
</feature>
<feature type="transmembrane region" description="Helical" evidence="8">
    <location>
        <begin position="275"/>
        <end position="292"/>
    </location>
</feature>
<reference evidence="10 11" key="1">
    <citation type="submission" date="2020-05" db="EMBL/GenBank/DDBJ databases">
        <title>Identification and distribution of gene clusters putatively required for synthesis of sphingolipid metabolism inhibitors in phylogenetically diverse species of the filamentous fungus Fusarium.</title>
        <authorList>
            <person name="Kim H.-S."/>
            <person name="Busman M."/>
            <person name="Brown D.W."/>
            <person name="Divon H."/>
            <person name="Uhlig S."/>
            <person name="Proctor R.H."/>
        </authorList>
    </citation>
    <scope>NUCLEOTIDE SEQUENCE [LARGE SCALE GENOMIC DNA]</scope>
    <source>
        <strain evidence="10 11">NRRL 66333</strain>
    </source>
</reference>
<dbReference type="CDD" id="cd17502">
    <property type="entry name" value="MFS_Azr1_MDR_like"/>
    <property type="match status" value="1"/>
</dbReference>
<keyword evidence="11" id="KW-1185">Reference proteome</keyword>
<feature type="transmembrane region" description="Helical" evidence="8">
    <location>
        <begin position="208"/>
        <end position="229"/>
    </location>
</feature>
<feature type="transmembrane region" description="Helical" evidence="8">
    <location>
        <begin position="174"/>
        <end position="196"/>
    </location>
</feature>
<dbReference type="Pfam" id="PF07690">
    <property type="entry name" value="MFS_1"/>
    <property type="match status" value="1"/>
</dbReference>
<evidence type="ECO:0000313" key="10">
    <source>
        <dbReference type="EMBL" id="KAF5608113.1"/>
    </source>
</evidence>
<evidence type="ECO:0000256" key="4">
    <source>
        <dbReference type="ARBA" id="ARBA00022692"/>
    </source>
</evidence>
<dbReference type="GO" id="GO:0046943">
    <property type="term" value="F:carboxylic acid transmembrane transporter activity"/>
    <property type="evidence" value="ECO:0007669"/>
    <property type="project" value="UniProtKB-ARBA"/>
</dbReference>
<dbReference type="SUPFAM" id="SSF103473">
    <property type="entry name" value="MFS general substrate transporter"/>
    <property type="match status" value="1"/>
</dbReference>
<dbReference type="PRINTS" id="PR01036">
    <property type="entry name" value="TCRTETB"/>
</dbReference>
<dbReference type="GeneID" id="59317697"/>
<dbReference type="Gene3D" id="1.20.1250.20">
    <property type="entry name" value="MFS general substrate transporter like domains"/>
    <property type="match status" value="2"/>
</dbReference>
<dbReference type="FunFam" id="1.20.1720.10:FF:000013">
    <property type="entry name" value="Related to multidrug resistance proteins"/>
    <property type="match status" value="1"/>
</dbReference>
<evidence type="ECO:0000256" key="5">
    <source>
        <dbReference type="ARBA" id="ARBA00022989"/>
    </source>
</evidence>
<comment type="caution">
    <text evidence="10">The sequence shown here is derived from an EMBL/GenBank/DDBJ whole genome shotgun (WGS) entry which is preliminary data.</text>
</comment>
<keyword evidence="4 8" id="KW-0812">Transmembrane</keyword>
<dbReference type="PANTHER" id="PTHR23501">
    <property type="entry name" value="MAJOR FACILITATOR SUPERFAMILY"/>
    <property type="match status" value="1"/>
</dbReference>
<dbReference type="InterPro" id="IPR036259">
    <property type="entry name" value="MFS_trans_sf"/>
</dbReference>
<comment type="similarity">
    <text evidence="2">Belongs to the major facilitator superfamily.</text>
</comment>
<keyword evidence="3" id="KW-0813">Transport</keyword>
<keyword evidence="6 8" id="KW-0472">Membrane</keyword>
<comment type="subcellular location">
    <subcellularLocation>
        <location evidence="1">Endomembrane system</location>
        <topology evidence="1">Multi-pass membrane protein</topology>
    </subcellularLocation>
</comment>
<protein>
    <submittedName>
        <fullName evidence="10">Tetracycline efflux (Otrb)</fullName>
    </submittedName>
</protein>
<gene>
    <name evidence="10" type="ORF">FSUBG_4937</name>
</gene>
<feature type="transmembrane region" description="Helical" evidence="8">
    <location>
        <begin position="141"/>
        <end position="162"/>
    </location>
</feature>
<keyword evidence="7" id="KW-0325">Glycoprotein</keyword>
<evidence type="ECO:0000256" key="8">
    <source>
        <dbReference type="SAM" id="Phobius"/>
    </source>
</evidence>
<feature type="domain" description="Major facilitator superfamily (MFS) profile" evidence="9">
    <location>
        <begin position="51"/>
        <end position="541"/>
    </location>
</feature>
<keyword evidence="5 8" id="KW-1133">Transmembrane helix</keyword>
<dbReference type="Proteomes" id="UP000547976">
    <property type="component" value="Unassembled WGS sequence"/>
</dbReference>
<sequence>MAETREQDTTAVMSRNTGSANTIAVDSGDNEKTHEFNEQTNYVPKRAIITIFLACASVDLLALMDQTMLATSLYIIGNALGSTAQVSWIASGYFITSTVGQLMYGRLSDIWSRKIILLLGLAIFFVGSLASSLAQSVLQLTIFRAFTGIGGGGLMTVAQLIVSDVVPLRERGKYQGILGAVVALANGIGPVIGGALSSSSADSWRWIFRMQLPLTLLTTVCVLFFMPLKKVEGDWRLKLKAVDFLGIFLALAGMTVVILGLTWGGKEYSWNSAQVIATLVVGAAASVAFMLWQWKGPRYPLIPLHIFKSKIVNGACLTMAINGWNFVMQVYYIPSFYQLVYGYSAIKSGVMLLPITLLQTASSTFSGLIVHWIGRYRECILFGWVCWAIGLGLMSTLDENTGIGKQIGYSVLIGVGVGNTLQPALIATQAGVERRDMAVVTSFRNFVRNLGATLGLAVCGTVLNNVLADSLSSLNLDGHDSKTLLGNPQTFLDTVSHSEAEKIRSVLIPAYRQGFRIIFLIGAGVASLAFVLAFFLMPQVDLTRPDDSRLKEEGLSRYSTRNTLSSSSLVFIEDPLSPRLTLAIAEQLRPLRPNSQASWILAMSLSSTQPKIDIPFDEDFGEHSVSHSISRRGPKVVKVKHQPWKDTYSVGPTDVPATLSLHDKPLYKGEHLDVSWRQDMAI</sequence>
<evidence type="ECO:0000256" key="6">
    <source>
        <dbReference type="ARBA" id="ARBA00023136"/>
    </source>
</evidence>
<dbReference type="EMBL" id="JAAOAV010000044">
    <property type="protein sequence ID" value="KAF5608113.1"/>
    <property type="molecule type" value="Genomic_DNA"/>
</dbReference>
<feature type="transmembrane region" description="Helical" evidence="8">
    <location>
        <begin position="116"/>
        <end position="135"/>
    </location>
</feature>
<feature type="transmembrane region" description="Helical" evidence="8">
    <location>
        <begin position="409"/>
        <end position="427"/>
    </location>
</feature>
<dbReference type="GO" id="GO:0012505">
    <property type="term" value="C:endomembrane system"/>
    <property type="evidence" value="ECO:0007669"/>
    <property type="project" value="UniProtKB-SubCell"/>
</dbReference>
<dbReference type="OrthoDB" id="6770063at2759"/>
<evidence type="ECO:0000259" key="9">
    <source>
        <dbReference type="PROSITE" id="PS50850"/>
    </source>
</evidence>
<feature type="transmembrane region" description="Helical" evidence="8">
    <location>
        <begin position="47"/>
        <end position="64"/>
    </location>
</feature>
<evidence type="ECO:0000313" key="11">
    <source>
        <dbReference type="Proteomes" id="UP000547976"/>
    </source>
</evidence>
<dbReference type="RefSeq" id="XP_036539623.1">
    <property type="nucleotide sequence ID" value="XM_036682979.1"/>
</dbReference>
<name>A0A8H5Q4N7_GIBSU</name>
<proteinExistence type="inferred from homology"/>
<evidence type="ECO:0000256" key="7">
    <source>
        <dbReference type="ARBA" id="ARBA00023180"/>
    </source>
</evidence>
<feature type="transmembrane region" description="Helical" evidence="8">
    <location>
        <begin position="84"/>
        <end position="104"/>
    </location>
</feature>
<feature type="transmembrane region" description="Helical" evidence="8">
    <location>
        <begin position="241"/>
        <end position="263"/>
    </location>
</feature>
<feature type="transmembrane region" description="Helical" evidence="8">
    <location>
        <begin position="517"/>
        <end position="537"/>
    </location>
</feature>
<feature type="transmembrane region" description="Helical" evidence="8">
    <location>
        <begin position="312"/>
        <end position="333"/>
    </location>
</feature>
<dbReference type="PROSITE" id="PS50850">
    <property type="entry name" value="MFS"/>
    <property type="match status" value="1"/>
</dbReference>
<organism evidence="10 11">
    <name type="scientific">Gibberella subglutinans</name>
    <name type="common">Fusarium subglutinans</name>
    <dbReference type="NCBI Taxonomy" id="42677"/>
    <lineage>
        <taxon>Eukaryota</taxon>
        <taxon>Fungi</taxon>
        <taxon>Dikarya</taxon>
        <taxon>Ascomycota</taxon>
        <taxon>Pezizomycotina</taxon>
        <taxon>Sordariomycetes</taxon>
        <taxon>Hypocreomycetidae</taxon>
        <taxon>Hypocreales</taxon>
        <taxon>Nectriaceae</taxon>
        <taxon>Fusarium</taxon>
        <taxon>Fusarium fujikuroi species complex</taxon>
    </lineage>
</organism>
<dbReference type="InterPro" id="IPR011701">
    <property type="entry name" value="MFS"/>
</dbReference>
<accession>A0A8H5Q4N7</accession>
<evidence type="ECO:0000256" key="1">
    <source>
        <dbReference type="ARBA" id="ARBA00004127"/>
    </source>
</evidence>